<dbReference type="EMBL" id="VYZN01000065">
    <property type="protein sequence ID" value="KAE9524760.1"/>
    <property type="molecule type" value="Genomic_DNA"/>
</dbReference>
<accession>A0A6G0T285</accession>
<dbReference type="AlphaFoldDB" id="A0A6G0T285"/>
<comment type="caution">
    <text evidence="2">The sequence shown here is derived from an EMBL/GenBank/DDBJ whole genome shotgun (WGS) entry which is preliminary data.</text>
</comment>
<evidence type="ECO:0000259" key="1">
    <source>
        <dbReference type="PROSITE" id="PS51286"/>
    </source>
</evidence>
<evidence type="ECO:0000313" key="2">
    <source>
        <dbReference type="EMBL" id="KAE9524760.1"/>
    </source>
</evidence>
<reference evidence="2 3" key="1">
    <citation type="submission" date="2019-08" db="EMBL/GenBank/DDBJ databases">
        <title>The genome of the soybean aphid Biotype 1, its phylome, world population structure and adaptation to the North American continent.</title>
        <authorList>
            <person name="Giordano R."/>
            <person name="Donthu R.K."/>
            <person name="Hernandez A.G."/>
            <person name="Wright C.L."/>
            <person name="Zimin A.V."/>
        </authorList>
    </citation>
    <scope>NUCLEOTIDE SEQUENCE [LARGE SCALE GENOMIC DNA]</scope>
    <source>
        <tissue evidence="2">Whole aphids</tissue>
    </source>
</reference>
<dbReference type="SMART" id="SM00952">
    <property type="entry name" value="RAP"/>
    <property type="match status" value="1"/>
</dbReference>
<name>A0A6G0T285_APHGL</name>
<dbReference type="Proteomes" id="UP000475862">
    <property type="component" value="Unassembled WGS sequence"/>
</dbReference>
<evidence type="ECO:0000313" key="3">
    <source>
        <dbReference type="Proteomes" id="UP000475862"/>
    </source>
</evidence>
<feature type="domain" description="RAP" evidence="1">
    <location>
        <begin position="862"/>
        <end position="922"/>
    </location>
</feature>
<dbReference type="Pfam" id="PF08373">
    <property type="entry name" value="RAP"/>
    <property type="match status" value="1"/>
</dbReference>
<protein>
    <recommendedName>
        <fullName evidence="1">RAP domain-containing protein</fullName>
    </recommendedName>
</protein>
<proteinExistence type="predicted"/>
<dbReference type="OrthoDB" id="385235at2759"/>
<gene>
    <name evidence="2" type="ORF">AGLY_014810</name>
</gene>
<dbReference type="PROSITE" id="PS51286">
    <property type="entry name" value="RAP"/>
    <property type="match status" value="1"/>
</dbReference>
<dbReference type="InterPro" id="IPR013584">
    <property type="entry name" value="RAP"/>
</dbReference>
<dbReference type="Pfam" id="PF08368">
    <property type="entry name" value="FAST_2"/>
    <property type="match status" value="1"/>
</dbReference>
<dbReference type="InterPro" id="IPR013579">
    <property type="entry name" value="FAST_2"/>
</dbReference>
<keyword evidence="3" id="KW-1185">Reference proteome</keyword>
<organism evidence="2 3">
    <name type="scientific">Aphis glycines</name>
    <name type="common">Soybean aphid</name>
    <dbReference type="NCBI Taxonomy" id="307491"/>
    <lineage>
        <taxon>Eukaryota</taxon>
        <taxon>Metazoa</taxon>
        <taxon>Ecdysozoa</taxon>
        <taxon>Arthropoda</taxon>
        <taxon>Hexapoda</taxon>
        <taxon>Insecta</taxon>
        <taxon>Pterygota</taxon>
        <taxon>Neoptera</taxon>
        <taxon>Paraneoptera</taxon>
        <taxon>Hemiptera</taxon>
        <taxon>Sternorrhyncha</taxon>
        <taxon>Aphidomorpha</taxon>
        <taxon>Aphidoidea</taxon>
        <taxon>Aphididae</taxon>
        <taxon>Aphidini</taxon>
        <taxon>Aphis</taxon>
        <taxon>Aphis</taxon>
    </lineage>
</organism>
<sequence length="928" mass="109867">MRKMTLFKLFGINLKITTKIIHMTTRYKTKNYNAVYTKLYEINALKLVFPLQQFHRKYCFQSFRGDETDSDSEDIEKKRDIKSTILQDNNDILAIKISECKSLQEIFDLLQNNKNKLNWKNISMAIAMVRELQIIYYRLCMFEKNLNSYITPEYNFEKILTNNDFLNLINFMEEHYEFMNIQCLSYSLLCLHKLGVDINSTVSLKLSHKLQKILMTTPVEEIESCILSRFIVTIVAHRDLLGLYILKDIWPIVLKKMELCDTYEDIKHISICLYNLPWFLNKSVMDNFISKIKCNLLNKPQHDEKIKCIVKVLRLINSPYWINQNTNLSRSLLLSLVGAVKQIALYDMIQLQMIIVKQSEPYELFEEIHNETSKWLFKADVDTDITVLRLLSCIVPSSSASQRKQIESLLRKHFLLNNSFSHLCIGPLFNIIRNLKTSDLEICNAYWSSVLDWLISGKPSIRENHKLLRICNRYMNFNNNMSGTYRHYKFENQMINWLTEELDHGVSAIIPSKFTKIFSFFISYPNKNIGYEIPEVMVKKVLDTVGQYNIYDCYIVSKGLNTAFINRKNKTALPMFLDQYVRLCTALNKRSLDILNQEPNLSISQLNSLYRGYNHRYNVKEPRLFYKILERYKNYTSEDFSSRTIRELTYNLVTSDWYDAELLDKCLEYFIKNHKYLLAENVEKILTLFFLYGVNSEQFIEFLPYATEIINRDKFKMSGLNFMRASLALCYFYSLSTPIKDYLFSVEFLEKLDDELNNCYAKATYPLKVRQLLMILNRAVCIDYPEFDVPWFHTKYCEEIQSLVPKHTGSFYLEVEKKLNQLIINKGYLKSNSFSPYGYKLDFELILNDSKQLKSTNKNEKLILLLLNENDLRKTDNEMRGLSRLKQRHLEILGYRVIWIKKSIWNSMFMTEPEAKLSYLKNLIWQKP</sequence>